<reference evidence="1" key="1">
    <citation type="journal article" date="2020" name="Nature">
        <title>Giant virus diversity and host interactions through global metagenomics.</title>
        <authorList>
            <person name="Schulz F."/>
            <person name="Roux S."/>
            <person name="Paez-Espino D."/>
            <person name="Jungbluth S."/>
            <person name="Walsh D.A."/>
            <person name="Denef V.J."/>
            <person name="McMahon K.D."/>
            <person name="Konstantinidis K.T."/>
            <person name="Eloe-Fadrosh E.A."/>
            <person name="Kyrpides N.C."/>
            <person name="Woyke T."/>
        </authorList>
    </citation>
    <scope>NUCLEOTIDE SEQUENCE</scope>
    <source>
        <strain evidence="1">GVMAG-M-3300023174-129</strain>
    </source>
</reference>
<evidence type="ECO:0000313" key="1">
    <source>
        <dbReference type="EMBL" id="QHT12189.1"/>
    </source>
</evidence>
<name>A0A6C0D8C9_9ZZZZ</name>
<proteinExistence type="predicted"/>
<organism evidence="1">
    <name type="scientific">viral metagenome</name>
    <dbReference type="NCBI Taxonomy" id="1070528"/>
    <lineage>
        <taxon>unclassified sequences</taxon>
        <taxon>metagenomes</taxon>
        <taxon>organismal metagenomes</taxon>
    </lineage>
</organism>
<protein>
    <submittedName>
        <fullName evidence="1">Uncharacterized protein</fullName>
    </submittedName>
</protein>
<sequence length="120" mass="14238">MQTQSNSIFRKFPEKSFVEEILVKLNFLGFYDTKYFSKQDISDREFEEICILIESYYIPCKAKKFLNINNKITVLRQLLHCVGYTLESQEKVFYSKKTIVYTIKKTILDDISGNYLVSFN</sequence>
<dbReference type="EMBL" id="MN739542">
    <property type="protein sequence ID" value="QHT12189.1"/>
    <property type="molecule type" value="Genomic_DNA"/>
</dbReference>
<dbReference type="AlphaFoldDB" id="A0A6C0D8C9"/>
<accession>A0A6C0D8C9</accession>